<keyword evidence="1" id="KW-0472">Membrane</keyword>
<name>A0A1F7JM84_9BACT</name>
<keyword evidence="1" id="KW-0812">Transmembrane</keyword>
<organism evidence="2 3">
    <name type="scientific">Candidatus Roizmanbacteria bacterium RIFCSPLOWO2_02_FULL_38_10</name>
    <dbReference type="NCBI Taxonomy" id="1802074"/>
    <lineage>
        <taxon>Bacteria</taxon>
        <taxon>Candidatus Roizmaniibacteriota</taxon>
    </lineage>
</organism>
<feature type="transmembrane region" description="Helical" evidence="1">
    <location>
        <begin position="67"/>
        <end position="84"/>
    </location>
</feature>
<feature type="transmembrane region" description="Helical" evidence="1">
    <location>
        <begin position="40"/>
        <end position="60"/>
    </location>
</feature>
<proteinExistence type="predicted"/>
<feature type="transmembrane region" description="Helical" evidence="1">
    <location>
        <begin position="265"/>
        <end position="284"/>
    </location>
</feature>
<gene>
    <name evidence="2" type="ORF">A3J15_02220</name>
</gene>
<comment type="caution">
    <text evidence="2">The sequence shown here is derived from an EMBL/GenBank/DDBJ whole genome shotgun (WGS) entry which is preliminary data.</text>
</comment>
<evidence type="ECO:0000313" key="2">
    <source>
        <dbReference type="EMBL" id="OGK56734.1"/>
    </source>
</evidence>
<keyword evidence="1" id="KW-1133">Transmembrane helix</keyword>
<sequence length="326" mass="36531">MYQKKIGLAILLLILSIFLGSFLSLIDIPGFFEGKSQLNITSLLISASLAYLISVVVFLLDFSDHRHLNLVFASAALLFAGSFLGLTHHLLLALASFFIYFFFLSYIYISSLKKAELFVRFSPNEIFIPSVKKGFMIMLVLLAIIAFFQTRNLLTGNNLLTPAFTKLLVKPVLPIINKEISKQIKAQLANQKDLPTSMTNQTLIRLVLKESLKNMDRIKTKDLIGIYPEQIPIESVLVNSSGDIDLAPVVDDMALSITNNMNQKYGSFIGFTPFVIGVVVFFVLQSILWPFGLLTSLITPLIFKLLFSLKFINKNLVPKEIEQISL</sequence>
<evidence type="ECO:0000256" key="1">
    <source>
        <dbReference type="SAM" id="Phobius"/>
    </source>
</evidence>
<accession>A0A1F7JM84</accession>
<reference evidence="2 3" key="1">
    <citation type="journal article" date="2016" name="Nat. Commun.">
        <title>Thousands of microbial genomes shed light on interconnected biogeochemical processes in an aquifer system.</title>
        <authorList>
            <person name="Anantharaman K."/>
            <person name="Brown C.T."/>
            <person name="Hug L.A."/>
            <person name="Sharon I."/>
            <person name="Castelle C.J."/>
            <person name="Probst A.J."/>
            <person name="Thomas B.C."/>
            <person name="Singh A."/>
            <person name="Wilkins M.J."/>
            <person name="Karaoz U."/>
            <person name="Brodie E.L."/>
            <person name="Williams K.H."/>
            <person name="Hubbard S.S."/>
            <person name="Banfield J.F."/>
        </authorList>
    </citation>
    <scope>NUCLEOTIDE SEQUENCE [LARGE SCALE GENOMIC DNA]</scope>
</reference>
<dbReference type="EMBL" id="MGAY01000025">
    <property type="protein sequence ID" value="OGK56734.1"/>
    <property type="molecule type" value="Genomic_DNA"/>
</dbReference>
<feature type="transmembrane region" description="Helical" evidence="1">
    <location>
        <begin position="291"/>
        <end position="312"/>
    </location>
</feature>
<dbReference type="AlphaFoldDB" id="A0A1F7JM84"/>
<feature type="transmembrane region" description="Helical" evidence="1">
    <location>
        <begin position="90"/>
        <end position="109"/>
    </location>
</feature>
<dbReference type="Proteomes" id="UP000176376">
    <property type="component" value="Unassembled WGS sequence"/>
</dbReference>
<evidence type="ECO:0000313" key="3">
    <source>
        <dbReference type="Proteomes" id="UP000176376"/>
    </source>
</evidence>
<protein>
    <submittedName>
        <fullName evidence="2">Uncharacterized protein</fullName>
    </submittedName>
</protein>